<evidence type="ECO:0000313" key="2">
    <source>
        <dbReference type="EMBL" id="SJL04569.1"/>
    </source>
</evidence>
<feature type="region of interest" description="Disordered" evidence="1">
    <location>
        <begin position="1"/>
        <end position="33"/>
    </location>
</feature>
<accession>A0A284R7A8</accession>
<feature type="compositionally biased region" description="Pro residues" evidence="1">
    <location>
        <begin position="22"/>
        <end position="31"/>
    </location>
</feature>
<protein>
    <submittedName>
        <fullName evidence="2">Uncharacterized protein</fullName>
    </submittedName>
</protein>
<dbReference type="EMBL" id="FUEG01000005">
    <property type="protein sequence ID" value="SJL04569.1"/>
    <property type="molecule type" value="Genomic_DNA"/>
</dbReference>
<evidence type="ECO:0000313" key="3">
    <source>
        <dbReference type="Proteomes" id="UP000219338"/>
    </source>
</evidence>
<name>A0A284R7A8_ARMOS</name>
<keyword evidence="3" id="KW-1185">Reference proteome</keyword>
<gene>
    <name evidence="2" type="ORF">ARMOST_07936</name>
</gene>
<organism evidence="2 3">
    <name type="scientific">Armillaria ostoyae</name>
    <name type="common">Armillaria root rot fungus</name>
    <dbReference type="NCBI Taxonomy" id="47428"/>
    <lineage>
        <taxon>Eukaryota</taxon>
        <taxon>Fungi</taxon>
        <taxon>Dikarya</taxon>
        <taxon>Basidiomycota</taxon>
        <taxon>Agaricomycotina</taxon>
        <taxon>Agaricomycetes</taxon>
        <taxon>Agaricomycetidae</taxon>
        <taxon>Agaricales</taxon>
        <taxon>Marasmiineae</taxon>
        <taxon>Physalacriaceae</taxon>
        <taxon>Armillaria</taxon>
    </lineage>
</organism>
<dbReference type="AlphaFoldDB" id="A0A284R7A8"/>
<dbReference type="OMA" id="DPLNAMY"/>
<evidence type="ECO:0000256" key="1">
    <source>
        <dbReference type="SAM" id="MobiDB-lite"/>
    </source>
</evidence>
<sequence>MATSQASMASPLPPLRESNIDPPSPLSPHPAPSTDRMIILGHPVFDIGRSDGSLCLSSQAHPHNVPLHHPVPPRDLHTPRGQCVEHTDYAFCVCPRFLPARDETWQYPNLDNTVPAYHCTCGHGIHAHVDYLSPVVHHCPSTHCAAYVQKTPQTQDCTCGAPLADHVAIVNSYRLPAAISYAGGIQNISPPSSTVPDNPSDNMNIILSPQPIVFSPSPNIYPSGTQLGTIQEEPDVSSCHQGLSGVFKGDSDENRHFYDPLNAMYGAISAPDALAGFSA</sequence>
<proteinExistence type="predicted"/>
<dbReference type="Proteomes" id="UP000219338">
    <property type="component" value="Unassembled WGS sequence"/>
</dbReference>
<reference evidence="3" key="1">
    <citation type="journal article" date="2017" name="Nat. Ecol. Evol.">
        <title>Genome expansion and lineage-specific genetic innovations in the forest pathogenic fungi Armillaria.</title>
        <authorList>
            <person name="Sipos G."/>
            <person name="Prasanna A.N."/>
            <person name="Walter M.C."/>
            <person name="O'Connor E."/>
            <person name="Balint B."/>
            <person name="Krizsan K."/>
            <person name="Kiss B."/>
            <person name="Hess J."/>
            <person name="Varga T."/>
            <person name="Slot J."/>
            <person name="Riley R."/>
            <person name="Boka B."/>
            <person name="Rigling D."/>
            <person name="Barry K."/>
            <person name="Lee J."/>
            <person name="Mihaltcheva S."/>
            <person name="LaButti K."/>
            <person name="Lipzen A."/>
            <person name="Waldron R."/>
            <person name="Moloney N.M."/>
            <person name="Sperisen C."/>
            <person name="Kredics L."/>
            <person name="Vagvoelgyi C."/>
            <person name="Patrignani A."/>
            <person name="Fitzpatrick D."/>
            <person name="Nagy I."/>
            <person name="Doyle S."/>
            <person name="Anderson J.B."/>
            <person name="Grigoriev I.V."/>
            <person name="Gueldener U."/>
            <person name="Muensterkoetter M."/>
            <person name="Nagy L.G."/>
        </authorList>
    </citation>
    <scope>NUCLEOTIDE SEQUENCE [LARGE SCALE GENOMIC DNA]</scope>
    <source>
        <strain evidence="3">C18/9</strain>
    </source>
</reference>
<dbReference type="OrthoDB" id="2878843at2759"/>